<evidence type="ECO:0000259" key="5">
    <source>
        <dbReference type="PROSITE" id="PS50937"/>
    </source>
</evidence>
<dbReference type="CDD" id="cd00592">
    <property type="entry name" value="HTH_MerR-like"/>
    <property type="match status" value="1"/>
</dbReference>
<evidence type="ECO:0000256" key="2">
    <source>
        <dbReference type="ARBA" id="ARBA00023015"/>
    </source>
</evidence>
<dbReference type="PANTHER" id="PTHR30204">
    <property type="entry name" value="REDOX-CYCLING DRUG-SENSING TRANSCRIPTIONAL ACTIVATOR SOXR"/>
    <property type="match status" value="1"/>
</dbReference>
<keyword evidence="4" id="KW-0804">Transcription</keyword>
<accession>A0AAU7PWN2</accession>
<evidence type="ECO:0000256" key="3">
    <source>
        <dbReference type="ARBA" id="ARBA00023125"/>
    </source>
</evidence>
<keyword evidence="2" id="KW-0805">Transcription regulation</keyword>
<protein>
    <submittedName>
        <fullName evidence="6">MerR family transcriptional regulator</fullName>
    </submittedName>
</protein>
<dbReference type="AlphaFoldDB" id="A0AAU7PWN2"/>
<evidence type="ECO:0000256" key="4">
    <source>
        <dbReference type="ARBA" id="ARBA00023163"/>
    </source>
</evidence>
<organism evidence="6">
    <name type="scientific">Lacrimispora sp. BS-2</name>
    <dbReference type="NCBI Taxonomy" id="3151850"/>
    <lineage>
        <taxon>Bacteria</taxon>
        <taxon>Bacillati</taxon>
        <taxon>Bacillota</taxon>
        <taxon>Clostridia</taxon>
        <taxon>Lachnospirales</taxon>
        <taxon>Lachnospiraceae</taxon>
        <taxon>Lacrimispora</taxon>
    </lineage>
</organism>
<evidence type="ECO:0000256" key="1">
    <source>
        <dbReference type="ARBA" id="ARBA00022491"/>
    </source>
</evidence>
<dbReference type="InterPro" id="IPR009061">
    <property type="entry name" value="DNA-bd_dom_put_sf"/>
</dbReference>
<name>A0AAU7PWN2_9FIRM</name>
<dbReference type="Gene3D" id="1.10.1660.10">
    <property type="match status" value="1"/>
</dbReference>
<dbReference type="GO" id="GO:0003700">
    <property type="term" value="F:DNA-binding transcription factor activity"/>
    <property type="evidence" value="ECO:0007669"/>
    <property type="project" value="InterPro"/>
</dbReference>
<dbReference type="EMBL" id="CP157940">
    <property type="protein sequence ID" value="XBS56136.1"/>
    <property type="molecule type" value="Genomic_DNA"/>
</dbReference>
<dbReference type="PROSITE" id="PS50937">
    <property type="entry name" value="HTH_MERR_2"/>
    <property type="match status" value="1"/>
</dbReference>
<dbReference type="RefSeq" id="WP_349948765.1">
    <property type="nucleotide sequence ID" value="NZ_CP157940.1"/>
</dbReference>
<keyword evidence="3" id="KW-0238">DNA-binding</keyword>
<evidence type="ECO:0000313" key="6">
    <source>
        <dbReference type="EMBL" id="XBS56136.1"/>
    </source>
</evidence>
<sequence>MKKYSIGEVSDRLGLSRDTLRFYEKKGIIQPEKQKNGYRTYTYEDIKKLSSIMFYRRLNFSIEDIGRILYKSSFPSYCSMIQEKIAEEKQQVEKHCQSLIHLTHLHKHYQNVEKYLNRYDLRPMLPHYQMPDNRFINQAGISDLCYICQEYQLNENHANQINEFFMIAEHTASIMKMKQALNGYPILKQERCVYTVVASDSPVLETQAVLDAADWARQHGYSPTGIAYSGHLLSCAFKVTAKEDQENKADTPINYIEVYLPLQP</sequence>
<gene>
    <name evidence="6" type="ORF">ABFV83_10230</name>
</gene>
<dbReference type="SMART" id="SM00422">
    <property type="entry name" value="HTH_MERR"/>
    <property type="match status" value="1"/>
</dbReference>
<keyword evidence="1" id="KW-0678">Repressor</keyword>
<dbReference type="PANTHER" id="PTHR30204:SF69">
    <property type="entry name" value="MERR-FAMILY TRANSCRIPTIONAL REGULATOR"/>
    <property type="match status" value="1"/>
</dbReference>
<reference evidence="6" key="1">
    <citation type="submission" date="2024-06" db="EMBL/GenBank/DDBJ databases">
        <title>Lacrimispora cavernae sp. nov., a novel anaerobe isolated from bat guano pile inside a cave.</title>
        <authorList>
            <person name="Miller S.L."/>
            <person name="Lu N."/>
            <person name="King J."/>
            <person name="Sankaranarayanan K."/>
            <person name="Lawson P.A."/>
        </authorList>
    </citation>
    <scope>NUCLEOTIDE SEQUENCE</scope>
    <source>
        <strain evidence="6">BS-2</strain>
    </source>
</reference>
<dbReference type="PROSITE" id="PS00552">
    <property type="entry name" value="HTH_MERR_1"/>
    <property type="match status" value="1"/>
</dbReference>
<proteinExistence type="predicted"/>
<dbReference type="GO" id="GO:0003677">
    <property type="term" value="F:DNA binding"/>
    <property type="evidence" value="ECO:0007669"/>
    <property type="project" value="UniProtKB-KW"/>
</dbReference>
<dbReference type="SUPFAM" id="SSF46955">
    <property type="entry name" value="Putative DNA-binding domain"/>
    <property type="match status" value="1"/>
</dbReference>
<feature type="domain" description="HTH merR-type" evidence="5">
    <location>
        <begin position="3"/>
        <end position="71"/>
    </location>
</feature>
<dbReference type="InterPro" id="IPR000551">
    <property type="entry name" value="MerR-type_HTH_dom"/>
</dbReference>
<dbReference type="InterPro" id="IPR047057">
    <property type="entry name" value="MerR_fam"/>
</dbReference>
<dbReference type="Pfam" id="PF13411">
    <property type="entry name" value="MerR_1"/>
    <property type="match status" value="1"/>
</dbReference>